<dbReference type="PANTHER" id="PTHR34145:SF57">
    <property type="entry name" value="F-BOX DOMAIN-CONTAINING PROTEIN"/>
    <property type="match status" value="1"/>
</dbReference>
<name>A0A3L6PHN7_PANMI</name>
<comment type="caution">
    <text evidence="3">The sequence shown here is derived from an EMBL/GenBank/DDBJ whole genome shotgun (WGS) entry which is preliminary data.</text>
</comment>
<organism evidence="3 4">
    <name type="scientific">Panicum miliaceum</name>
    <name type="common">Proso millet</name>
    <name type="synonym">Broomcorn millet</name>
    <dbReference type="NCBI Taxonomy" id="4540"/>
    <lineage>
        <taxon>Eukaryota</taxon>
        <taxon>Viridiplantae</taxon>
        <taxon>Streptophyta</taxon>
        <taxon>Embryophyta</taxon>
        <taxon>Tracheophyta</taxon>
        <taxon>Spermatophyta</taxon>
        <taxon>Magnoliopsida</taxon>
        <taxon>Liliopsida</taxon>
        <taxon>Poales</taxon>
        <taxon>Poaceae</taxon>
        <taxon>PACMAD clade</taxon>
        <taxon>Panicoideae</taxon>
        <taxon>Panicodae</taxon>
        <taxon>Paniceae</taxon>
        <taxon>Panicinae</taxon>
        <taxon>Panicum</taxon>
        <taxon>Panicum sect. Panicum</taxon>
    </lineage>
</organism>
<evidence type="ECO:0000259" key="2">
    <source>
        <dbReference type="PROSITE" id="PS50181"/>
    </source>
</evidence>
<evidence type="ECO:0000256" key="1">
    <source>
        <dbReference type="SAM" id="MobiDB-lite"/>
    </source>
</evidence>
<evidence type="ECO:0000313" key="3">
    <source>
        <dbReference type="EMBL" id="RLM55814.1"/>
    </source>
</evidence>
<dbReference type="EMBL" id="PQIB02000018">
    <property type="protein sequence ID" value="RLM55814.1"/>
    <property type="molecule type" value="Genomic_DNA"/>
</dbReference>
<feature type="domain" description="F-box" evidence="2">
    <location>
        <begin position="47"/>
        <end position="101"/>
    </location>
</feature>
<dbReference type="Proteomes" id="UP000275267">
    <property type="component" value="Unassembled WGS sequence"/>
</dbReference>
<dbReference type="Gene3D" id="3.80.10.10">
    <property type="entry name" value="Ribonuclease Inhibitor"/>
    <property type="match status" value="1"/>
</dbReference>
<accession>A0A3L6PHN7</accession>
<dbReference type="InterPro" id="IPR036047">
    <property type="entry name" value="F-box-like_dom_sf"/>
</dbReference>
<proteinExistence type="predicted"/>
<protein>
    <recommendedName>
        <fullName evidence="2">F-box domain-containing protein</fullName>
    </recommendedName>
</protein>
<keyword evidence="4" id="KW-1185">Reference proteome</keyword>
<feature type="region of interest" description="Disordered" evidence="1">
    <location>
        <begin position="476"/>
        <end position="502"/>
    </location>
</feature>
<dbReference type="AlphaFoldDB" id="A0A3L6PHN7"/>
<evidence type="ECO:0000313" key="4">
    <source>
        <dbReference type="Proteomes" id="UP000275267"/>
    </source>
</evidence>
<dbReference type="OrthoDB" id="689508at2759"/>
<dbReference type="STRING" id="4540.A0A3L6PHN7"/>
<sequence length="502" mass="57004">MEEFIHFLRLHDHWSVGVLDRPNPKSWQRKEIRSLLSQTNPRKGKLDVQFEDLPEDVPCIIFSKLELKEVVKSSILSSKWRNTWTICSKLRFDASKMYKHLTWRYYITKFIDHVNRVLKLQHGKVVETLEIKVDFGSILAVHLDNWVSFAAASCTKNLALELVPRYYWNRIDRYVFPFELLDGEATSRLQQIQLSFVSFKLPYQFSGFPKLKRLDLYSLRVTRTDLQDLLSSCSKLEWLSIAKCDLEDEVIVDRPLSHLLYLRVARCKMTKIELDAANLRTFIYNGTQLPAPTIQAQELKDADLVVTNFTTFEHALTVLPKMFARSSALLGKSSKFSQLKHLKLLLCHTPEDLDNILSLASFLRAAPLIEELEIHFSISGGGNADIGRLRNLPKCPYKHMRSICITGFNGIQGQAELLVHAVKNATALEVLTIDTGNKNAKRQETVGEHSVPHGRVQPLLAAARLLRPQAQLASSSTVCHQANASPSTSTTPVTLTDQVTTD</sequence>
<dbReference type="SUPFAM" id="SSF52047">
    <property type="entry name" value="RNI-like"/>
    <property type="match status" value="1"/>
</dbReference>
<dbReference type="InterPro" id="IPR055357">
    <property type="entry name" value="LRR_At1g61320_AtMIF1"/>
</dbReference>
<dbReference type="PROSITE" id="PS50181">
    <property type="entry name" value="FBOX"/>
    <property type="match status" value="1"/>
</dbReference>
<dbReference type="InterPro" id="IPR053772">
    <property type="entry name" value="At1g61320/At1g61330-like"/>
</dbReference>
<feature type="compositionally biased region" description="Polar residues" evidence="1">
    <location>
        <begin position="476"/>
        <end position="485"/>
    </location>
</feature>
<feature type="compositionally biased region" description="Low complexity" evidence="1">
    <location>
        <begin position="486"/>
        <end position="502"/>
    </location>
</feature>
<dbReference type="Pfam" id="PF00646">
    <property type="entry name" value="F-box"/>
    <property type="match status" value="1"/>
</dbReference>
<dbReference type="Pfam" id="PF23622">
    <property type="entry name" value="LRR_At1g61320_AtMIF1"/>
    <property type="match status" value="1"/>
</dbReference>
<dbReference type="InterPro" id="IPR001810">
    <property type="entry name" value="F-box_dom"/>
</dbReference>
<gene>
    <name evidence="3" type="ORF">C2845_PM10G05680</name>
</gene>
<reference evidence="4" key="1">
    <citation type="journal article" date="2019" name="Nat. Commun.">
        <title>The genome of broomcorn millet.</title>
        <authorList>
            <person name="Zou C."/>
            <person name="Miki D."/>
            <person name="Li D."/>
            <person name="Tang Q."/>
            <person name="Xiao L."/>
            <person name="Rajput S."/>
            <person name="Deng P."/>
            <person name="Jia W."/>
            <person name="Huang R."/>
            <person name="Zhang M."/>
            <person name="Sun Y."/>
            <person name="Hu J."/>
            <person name="Fu X."/>
            <person name="Schnable P.S."/>
            <person name="Li F."/>
            <person name="Zhang H."/>
            <person name="Feng B."/>
            <person name="Zhu X."/>
            <person name="Liu R."/>
            <person name="Schnable J.C."/>
            <person name="Zhu J.-K."/>
            <person name="Zhang H."/>
        </authorList>
    </citation>
    <scope>NUCLEOTIDE SEQUENCE [LARGE SCALE GENOMIC DNA]</scope>
</reference>
<dbReference type="SUPFAM" id="SSF81383">
    <property type="entry name" value="F-box domain"/>
    <property type="match status" value="1"/>
</dbReference>
<dbReference type="PANTHER" id="PTHR34145">
    <property type="entry name" value="OS02G0105600 PROTEIN"/>
    <property type="match status" value="1"/>
</dbReference>
<dbReference type="InterPro" id="IPR032675">
    <property type="entry name" value="LRR_dom_sf"/>
</dbReference>